<evidence type="ECO:0000313" key="5">
    <source>
        <dbReference type="EMBL" id="KLU66997.1"/>
    </source>
</evidence>
<evidence type="ECO:0000256" key="2">
    <source>
        <dbReference type="PIRSR" id="PIRSR017388-2"/>
    </source>
</evidence>
<protein>
    <submittedName>
        <fullName evidence="5">Thermostable monoacylglycerol lipase</fullName>
        <ecNumber evidence="5">3.1.1.23</ecNumber>
    </submittedName>
</protein>
<feature type="active site" description="Charge relay system" evidence="1">
    <location>
        <position position="203"/>
    </location>
</feature>
<dbReference type="Gene3D" id="3.40.50.1820">
    <property type="entry name" value="alpha/beta hydrolase"/>
    <property type="match status" value="1"/>
</dbReference>
<keyword evidence="5" id="KW-0378">Hydrolase</keyword>
<evidence type="ECO:0000256" key="1">
    <source>
        <dbReference type="PIRSR" id="PIRSR017388-1"/>
    </source>
</evidence>
<dbReference type="EC" id="3.1.1.23" evidence="5"/>
<dbReference type="InterPro" id="IPR029058">
    <property type="entry name" value="AB_hydrolase_fold"/>
</dbReference>
<dbReference type="InterPro" id="IPR012354">
    <property type="entry name" value="Esterase_lipase"/>
</dbReference>
<feature type="binding site" evidence="2">
    <location>
        <position position="95"/>
    </location>
    <ligand>
        <name>substrate</name>
    </ligand>
</feature>
<reference evidence="5 6" key="1">
    <citation type="submission" date="2015-06" db="EMBL/GenBank/DDBJ databases">
        <title>Draft genome of the moderately acidophilic sulfate reducer Candidatus Desulfosporosinus acididurans strain M1.</title>
        <authorList>
            <person name="Poehlein A."/>
            <person name="Petzsch P."/>
            <person name="Johnson B.D."/>
            <person name="Schloemann M."/>
            <person name="Daniel R."/>
            <person name="Muehling M."/>
        </authorList>
    </citation>
    <scope>NUCLEOTIDE SEQUENCE [LARGE SCALE GENOMIC DNA]</scope>
    <source>
        <strain evidence="5 6">M1</strain>
    </source>
</reference>
<dbReference type="Pfam" id="PF12146">
    <property type="entry name" value="Hydrolase_4"/>
    <property type="match status" value="1"/>
</dbReference>
<organism evidence="5 6">
    <name type="scientific">Desulfosporosinus acididurans</name>
    <dbReference type="NCBI Taxonomy" id="476652"/>
    <lineage>
        <taxon>Bacteria</taxon>
        <taxon>Bacillati</taxon>
        <taxon>Bacillota</taxon>
        <taxon>Clostridia</taxon>
        <taxon>Eubacteriales</taxon>
        <taxon>Desulfitobacteriaceae</taxon>
        <taxon>Desulfosporosinus</taxon>
    </lineage>
</organism>
<accession>A0A0J1FUL6</accession>
<dbReference type="AlphaFoldDB" id="A0A0J1FUL6"/>
<gene>
    <name evidence="5" type="ORF">DEAC_c09310</name>
</gene>
<dbReference type="SUPFAM" id="SSF53474">
    <property type="entry name" value="alpha/beta-Hydrolases"/>
    <property type="match status" value="1"/>
</dbReference>
<dbReference type="PIRSF" id="PIRSF017388">
    <property type="entry name" value="Esterase_lipase"/>
    <property type="match status" value="1"/>
</dbReference>
<dbReference type="EMBL" id="LDZY01000003">
    <property type="protein sequence ID" value="KLU66997.1"/>
    <property type="molecule type" value="Genomic_DNA"/>
</dbReference>
<feature type="active site" description="Nucleophile" evidence="1">
    <location>
        <position position="94"/>
    </location>
</feature>
<dbReference type="GO" id="GO:0047372">
    <property type="term" value="F:monoacylglycerol lipase activity"/>
    <property type="evidence" value="ECO:0007669"/>
    <property type="project" value="UniProtKB-EC"/>
</dbReference>
<dbReference type="RefSeq" id="WP_047808850.1">
    <property type="nucleotide sequence ID" value="NZ_LDZY01000003.1"/>
</dbReference>
<dbReference type="PANTHER" id="PTHR11614">
    <property type="entry name" value="PHOSPHOLIPASE-RELATED"/>
    <property type="match status" value="1"/>
</dbReference>
<keyword evidence="6" id="KW-1185">Reference proteome</keyword>
<feature type="domain" description="Serine aminopeptidase S33" evidence="4">
    <location>
        <begin position="20"/>
        <end position="234"/>
    </location>
</feature>
<proteinExistence type="predicted"/>
<dbReference type="InterPro" id="IPR022742">
    <property type="entry name" value="Hydrolase_4"/>
</dbReference>
<dbReference type="InterPro" id="IPR051044">
    <property type="entry name" value="MAG_DAG_Lipase"/>
</dbReference>
<feature type="active site" description="Charge relay system" evidence="1">
    <location>
        <position position="233"/>
    </location>
</feature>
<sequence length="259" mass="29426">MKPQKRLVDPFYFPGNPVGCLLIHGFSGSPSEMRYLGERLAALGWTVLGIRLSGHGTTPEEMANTRWEDWVSDAEAGVTELRKTCSKVIGMGLSMGGLLALHLATLDLVDGLVSMNSPMLLADRRTRYVRLIRPFRKFVTKPKPPITAQVPSDSRVTQLKPERFVYDKIPIDSLISLNKAIHKVRRELKHIKCPALLMQSRKDFTVDSASVQMIRKYIQACEPEVLYWEHSGHILTLGTERDEVVLKVHEFLQRYNKFL</sequence>
<dbReference type="Proteomes" id="UP000036356">
    <property type="component" value="Unassembled WGS sequence"/>
</dbReference>
<evidence type="ECO:0000259" key="4">
    <source>
        <dbReference type="Pfam" id="PF12146"/>
    </source>
</evidence>
<feature type="site" description="Important for substrate specificity" evidence="3">
    <location>
        <position position="146"/>
    </location>
</feature>
<dbReference type="PATRIC" id="fig|476652.3.peg.960"/>
<name>A0A0J1FUL6_9FIRM</name>
<evidence type="ECO:0000313" key="6">
    <source>
        <dbReference type="Proteomes" id="UP000036356"/>
    </source>
</evidence>
<dbReference type="STRING" id="476652.DEAC_c09310"/>
<feature type="binding site" evidence="2">
    <location>
        <position position="26"/>
    </location>
    <ligand>
        <name>substrate</name>
    </ligand>
</feature>
<comment type="caution">
    <text evidence="5">The sequence shown here is derived from an EMBL/GenBank/DDBJ whole genome shotgun (WGS) entry which is preliminary data.</text>
</comment>
<evidence type="ECO:0000256" key="3">
    <source>
        <dbReference type="PIRSR" id="PIRSR017388-3"/>
    </source>
</evidence>